<organism evidence="1 2">
    <name type="scientific">Helicobacter fennelliae MRY12-0050</name>
    <dbReference type="NCBI Taxonomy" id="1325130"/>
    <lineage>
        <taxon>Bacteria</taxon>
        <taxon>Pseudomonadati</taxon>
        <taxon>Campylobacterota</taxon>
        <taxon>Epsilonproteobacteria</taxon>
        <taxon>Campylobacterales</taxon>
        <taxon>Helicobacteraceae</taxon>
        <taxon>Helicobacter</taxon>
    </lineage>
</organism>
<evidence type="ECO:0000313" key="2">
    <source>
        <dbReference type="Proteomes" id="UP000018143"/>
    </source>
</evidence>
<keyword evidence="2" id="KW-1185">Reference proteome</keyword>
<comment type="caution">
    <text evidence="1">The sequence shown here is derived from an EMBL/GenBank/DDBJ whole genome shotgun (WGS) entry which is preliminary data.</text>
</comment>
<sequence length="42" mass="4824">MQSTTEESIHKTIKKRNTIDSMDCHARINLAHNDDSLFGFFA</sequence>
<protein>
    <submittedName>
        <fullName evidence="1">Uncharacterized protein</fullName>
    </submittedName>
</protein>
<dbReference type="Proteomes" id="UP000018143">
    <property type="component" value="Unassembled WGS sequence"/>
</dbReference>
<gene>
    <name evidence="1" type="ORF">HFN_2377</name>
</gene>
<reference evidence="1 2" key="1">
    <citation type="journal article" date="2013" name="Genome Announc.">
        <title>Draft Genome Sequence of Helicobacter fennelliae Strain MRY12-0050, Isolated from a Bacteremia Patient.</title>
        <authorList>
            <person name="Rimbara E."/>
            <person name="Matsui M."/>
            <person name="Mori S."/>
            <person name="Suzuki S."/>
            <person name="Suzuki M."/>
            <person name="Kim H."/>
            <person name="Sekizuka T."/>
            <person name="Kuroda M."/>
            <person name="Shibayama K."/>
        </authorList>
    </citation>
    <scope>NUCLEOTIDE SEQUENCE [LARGE SCALE GENOMIC DNA]</scope>
    <source>
        <strain evidence="1 2">MRY12-0050</strain>
    </source>
</reference>
<dbReference type="EMBL" id="BASD01000005">
    <property type="protein sequence ID" value="GAD18449.1"/>
    <property type="molecule type" value="Genomic_DNA"/>
</dbReference>
<accession>T1CNW2</accession>
<dbReference type="AlphaFoldDB" id="T1CNW2"/>
<name>T1CNW2_9HELI</name>
<proteinExistence type="predicted"/>
<evidence type="ECO:0000313" key="1">
    <source>
        <dbReference type="EMBL" id="GAD18449.1"/>
    </source>
</evidence>